<dbReference type="AlphaFoldDB" id="A0AAJ1WI25"/>
<dbReference type="CDD" id="cd01651">
    <property type="entry name" value="RT_G2_intron"/>
    <property type="match status" value="1"/>
</dbReference>
<dbReference type="NCBIfam" id="TIGR04416">
    <property type="entry name" value="group_II_RT_mat"/>
    <property type="match status" value="1"/>
</dbReference>
<dbReference type="Pfam" id="PF00078">
    <property type="entry name" value="RVT_1"/>
    <property type="match status" value="1"/>
</dbReference>
<dbReference type="InterPro" id="IPR051083">
    <property type="entry name" value="GrpII_Intron_Splice-Mob/Def"/>
</dbReference>
<keyword evidence="3" id="KW-1185">Reference proteome</keyword>
<reference evidence="2" key="1">
    <citation type="submission" date="2023-07" db="EMBL/GenBank/DDBJ databases">
        <title>Genomic Encyclopedia of Type Strains, Phase IV (KMG-IV): sequencing the most valuable type-strain genomes for metagenomic binning, comparative biology and taxonomic classification.</title>
        <authorList>
            <person name="Goeker M."/>
        </authorList>
    </citation>
    <scope>NUCLEOTIDE SEQUENCE</scope>
    <source>
        <strain evidence="2">DSM 23947</strain>
    </source>
</reference>
<dbReference type="GO" id="GO:0003676">
    <property type="term" value="F:nucleic acid binding"/>
    <property type="evidence" value="ECO:0007669"/>
    <property type="project" value="InterPro"/>
</dbReference>
<dbReference type="Gene3D" id="1.10.30.50">
    <property type="match status" value="1"/>
</dbReference>
<dbReference type="PROSITE" id="PS50878">
    <property type="entry name" value="RT_POL"/>
    <property type="match status" value="1"/>
</dbReference>
<dbReference type="InterPro" id="IPR000477">
    <property type="entry name" value="RT_dom"/>
</dbReference>
<protein>
    <submittedName>
        <fullName evidence="2">Group II intron reverse transcriptase/maturase</fullName>
    </submittedName>
</protein>
<dbReference type="GO" id="GO:0003964">
    <property type="term" value="F:RNA-directed DNA polymerase activity"/>
    <property type="evidence" value="ECO:0007669"/>
    <property type="project" value="UniProtKB-KW"/>
</dbReference>
<dbReference type="SMART" id="SM00507">
    <property type="entry name" value="HNHc"/>
    <property type="match status" value="1"/>
</dbReference>
<dbReference type="GO" id="GO:0008270">
    <property type="term" value="F:zinc ion binding"/>
    <property type="evidence" value="ECO:0007669"/>
    <property type="project" value="InterPro"/>
</dbReference>
<dbReference type="CDD" id="cd00085">
    <property type="entry name" value="HNHc"/>
    <property type="match status" value="1"/>
</dbReference>
<keyword evidence="2" id="KW-0808">Transferase</keyword>
<dbReference type="Pfam" id="PF01844">
    <property type="entry name" value="HNH"/>
    <property type="match status" value="1"/>
</dbReference>
<keyword evidence="2" id="KW-0548">Nucleotidyltransferase</keyword>
<dbReference type="InterPro" id="IPR002711">
    <property type="entry name" value="HNH"/>
</dbReference>
<name>A0AAJ1WI25_9BACI</name>
<comment type="caution">
    <text evidence="2">The sequence shown here is derived from an EMBL/GenBank/DDBJ whole genome shotgun (WGS) entry which is preliminary data.</text>
</comment>
<feature type="domain" description="Reverse transcriptase" evidence="1">
    <location>
        <begin position="87"/>
        <end position="343"/>
    </location>
</feature>
<dbReference type="RefSeq" id="WP_307255940.1">
    <property type="nucleotide sequence ID" value="NZ_JAUSUC010000002.1"/>
</dbReference>
<proteinExistence type="predicted"/>
<keyword evidence="2" id="KW-0695">RNA-directed DNA polymerase</keyword>
<dbReference type="EMBL" id="JAUSUC010000002">
    <property type="protein sequence ID" value="MDQ0213948.1"/>
    <property type="molecule type" value="Genomic_DNA"/>
</dbReference>
<dbReference type="SUPFAM" id="SSF56672">
    <property type="entry name" value="DNA/RNA polymerases"/>
    <property type="match status" value="1"/>
</dbReference>
<dbReference type="InterPro" id="IPR043502">
    <property type="entry name" value="DNA/RNA_pol_sf"/>
</dbReference>
<dbReference type="InterPro" id="IPR003615">
    <property type="entry name" value="HNH_nuc"/>
</dbReference>
<evidence type="ECO:0000259" key="1">
    <source>
        <dbReference type="PROSITE" id="PS50878"/>
    </source>
</evidence>
<dbReference type="GO" id="GO:0004519">
    <property type="term" value="F:endonuclease activity"/>
    <property type="evidence" value="ECO:0007669"/>
    <property type="project" value="InterPro"/>
</dbReference>
<evidence type="ECO:0000313" key="3">
    <source>
        <dbReference type="Proteomes" id="UP001237207"/>
    </source>
</evidence>
<gene>
    <name evidence="2" type="ORF">J2S13_000342</name>
</gene>
<evidence type="ECO:0000313" key="2">
    <source>
        <dbReference type="EMBL" id="MDQ0213948.1"/>
    </source>
</evidence>
<organism evidence="2 3">
    <name type="scientific">Oikeobacillus pervagus</name>
    <dbReference type="NCBI Taxonomy" id="1325931"/>
    <lineage>
        <taxon>Bacteria</taxon>
        <taxon>Bacillati</taxon>
        <taxon>Bacillota</taxon>
        <taxon>Bacilli</taxon>
        <taxon>Bacillales</taxon>
        <taxon>Bacillaceae</taxon>
        <taxon>Oikeobacillus</taxon>
    </lineage>
</organism>
<dbReference type="InterPro" id="IPR030931">
    <property type="entry name" value="Group_II_RT_mat"/>
</dbReference>
<dbReference type="PANTHER" id="PTHR34047:SF8">
    <property type="entry name" value="PROTEIN YKFC"/>
    <property type="match status" value="1"/>
</dbReference>
<dbReference type="Proteomes" id="UP001237207">
    <property type="component" value="Unassembled WGS sequence"/>
</dbReference>
<accession>A0AAJ1WI25</accession>
<sequence>MVQQFNYPKSESELRSLQDKLFGETKTKIQDGNVPRFKGLLEVISSEVVILSAIHNIKANKGSQTPGTDQETMRKNILEQDYQKVIGRVQETLQHYKPRLIRREYIPKPGKQEKRPLGIPTILDRIIQECIKIVIEPILEAQFYKHSYGFRPMRDTHMAMARVTDLTHKTGYHWIIEGDIRKFFDKVNHTILIKKLWHMGIRDRRVLMIIREMLKTGIMGELKENPLGTPQGGIISPLLANVYLHSFDQWIAREWEEKTTKYSYANQSKKIRALKNSGRLKPAYLVRYADDWVLITNSKQNAEKWIRKISTYLDSNLKLTLSKEKTLITNIRVKPIHFIGFSYKVVKGKSRTGYVTRTKPIPERLDTKIIEIQKDIKAIKRMNDSKEELIHTINKINSKIRGIIQYYEIATWVNIEMRKYSQLIQYTAYKALKKYGGEWTPANLVNNLTSVHSEYTTQIPAIQFSGGLMIGITNLGFCKWKRNTSKNQNETPYSETGRNIYRKRTRKGLPLARADDILSLHYSELIAQGKTNKLYNFEYFLNRAYAFSRDCGKCRVCTEQIWSPRDIHIHHIRPYLPMDEVNRVQNLATVHRKCHQAIHNHQNYGHLDRKLWKKIKDFREKLIGSS</sequence>
<dbReference type="PANTHER" id="PTHR34047">
    <property type="entry name" value="NUCLEAR INTRON MATURASE 1, MITOCHONDRIAL-RELATED"/>
    <property type="match status" value="1"/>
</dbReference>